<feature type="chain" id="PRO_5039105227" description="Secreted protein" evidence="1">
    <location>
        <begin position="23"/>
        <end position="87"/>
    </location>
</feature>
<evidence type="ECO:0000256" key="1">
    <source>
        <dbReference type="SAM" id="SignalP"/>
    </source>
</evidence>
<sequence length="87" mass="9261">MARRTLPTRGLARIIHLVTVLANTSTSSPAPQARNVTKPGIRVTSYSPVLTPLPVFNSGITCMVPISEVSTFTWLLVPSSHGNCCGL</sequence>
<dbReference type="EMBL" id="JAIWYP010000001">
    <property type="protein sequence ID" value="KAH3880082.1"/>
    <property type="molecule type" value="Genomic_DNA"/>
</dbReference>
<dbReference type="Proteomes" id="UP000828390">
    <property type="component" value="Unassembled WGS sequence"/>
</dbReference>
<proteinExistence type="predicted"/>
<evidence type="ECO:0008006" key="4">
    <source>
        <dbReference type="Google" id="ProtNLM"/>
    </source>
</evidence>
<keyword evidence="3" id="KW-1185">Reference proteome</keyword>
<name>A0A9D4RVH3_DREPO</name>
<dbReference type="AlphaFoldDB" id="A0A9D4RVH3"/>
<reference evidence="2" key="1">
    <citation type="journal article" date="2019" name="bioRxiv">
        <title>The Genome of the Zebra Mussel, Dreissena polymorpha: A Resource for Invasive Species Research.</title>
        <authorList>
            <person name="McCartney M.A."/>
            <person name="Auch B."/>
            <person name="Kono T."/>
            <person name="Mallez S."/>
            <person name="Zhang Y."/>
            <person name="Obille A."/>
            <person name="Becker A."/>
            <person name="Abrahante J.E."/>
            <person name="Garbe J."/>
            <person name="Badalamenti J.P."/>
            <person name="Herman A."/>
            <person name="Mangelson H."/>
            <person name="Liachko I."/>
            <person name="Sullivan S."/>
            <person name="Sone E.D."/>
            <person name="Koren S."/>
            <person name="Silverstein K.A.T."/>
            <person name="Beckman K.B."/>
            <person name="Gohl D.M."/>
        </authorList>
    </citation>
    <scope>NUCLEOTIDE SEQUENCE</scope>
    <source>
        <strain evidence="2">Duluth1</strain>
        <tissue evidence="2">Whole animal</tissue>
    </source>
</reference>
<keyword evidence="1" id="KW-0732">Signal</keyword>
<evidence type="ECO:0000313" key="3">
    <source>
        <dbReference type="Proteomes" id="UP000828390"/>
    </source>
</evidence>
<protein>
    <recommendedName>
        <fullName evidence="4">Secreted protein</fullName>
    </recommendedName>
</protein>
<accession>A0A9D4RVH3</accession>
<feature type="signal peptide" evidence="1">
    <location>
        <begin position="1"/>
        <end position="22"/>
    </location>
</feature>
<reference evidence="2" key="2">
    <citation type="submission" date="2020-11" db="EMBL/GenBank/DDBJ databases">
        <authorList>
            <person name="McCartney M.A."/>
            <person name="Auch B."/>
            <person name="Kono T."/>
            <person name="Mallez S."/>
            <person name="Becker A."/>
            <person name="Gohl D.M."/>
            <person name="Silverstein K.A.T."/>
            <person name="Koren S."/>
            <person name="Bechman K.B."/>
            <person name="Herman A."/>
            <person name="Abrahante J.E."/>
            <person name="Garbe J."/>
        </authorList>
    </citation>
    <scope>NUCLEOTIDE SEQUENCE</scope>
    <source>
        <strain evidence="2">Duluth1</strain>
        <tissue evidence="2">Whole animal</tissue>
    </source>
</reference>
<comment type="caution">
    <text evidence="2">The sequence shown here is derived from an EMBL/GenBank/DDBJ whole genome shotgun (WGS) entry which is preliminary data.</text>
</comment>
<organism evidence="2 3">
    <name type="scientific">Dreissena polymorpha</name>
    <name type="common">Zebra mussel</name>
    <name type="synonym">Mytilus polymorpha</name>
    <dbReference type="NCBI Taxonomy" id="45954"/>
    <lineage>
        <taxon>Eukaryota</taxon>
        <taxon>Metazoa</taxon>
        <taxon>Spiralia</taxon>
        <taxon>Lophotrochozoa</taxon>
        <taxon>Mollusca</taxon>
        <taxon>Bivalvia</taxon>
        <taxon>Autobranchia</taxon>
        <taxon>Heteroconchia</taxon>
        <taxon>Euheterodonta</taxon>
        <taxon>Imparidentia</taxon>
        <taxon>Neoheterodontei</taxon>
        <taxon>Myida</taxon>
        <taxon>Dreissenoidea</taxon>
        <taxon>Dreissenidae</taxon>
        <taxon>Dreissena</taxon>
    </lineage>
</organism>
<evidence type="ECO:0000313" key="2">
    <source>
        <dbReference type="EMBL" id="KAH3880082.1"/>
    </source>
</evidence>
<gene>
    <name evidence="2" type="ORF">DPMN_003994</name>
</gene>